<organism evidence="1 2">
    <name type="scientific">Muraenolepis orangiensis</name>
    <name type="common">Patagonian moray cod</name>
    <dbReference type="NCBI Taxonomy" id="630683"/>
    <lineage>
        <taxon>Eukaryota</taxon>
        <taxon>Metazoa</taxon>
        <taxon>Chordata</taxon>
        <taxon>Craniata</taxon>
        <taxon>Vertebrata</taxon>
        <taxon>Euteleostomi</taxon>
        <taxon>Actinopterygii</taxon>
        <taxon>Neopterygii</taxon>
        <taxon>Teleostei</taxon>
        <taxon>Neoteleostei</taxon>
        <taxon>Acanthomorphata</taxon>
        <taxon>Zeiogadaria</taxon>
        <taxon>Gadariae</taxon>
        <taxon>Gadiformes</taxon>
        <taxon>Muraenolepidoidei</taxon>
        <taxon>Muraenolepididae</taxon>
        <taxon>Muraenolepis</taxon>
    </lineage>
</organism>
<evidence type="ECO:0000313" key="1">
    <source>
        <dbReference type="EMBL" id="KAJ3613605.1"/>
    </source>
</evidence>
<dbReference type="Proteomes" id="UP001148018">
    <property type="component" value="Unassembled WGS sequence"/>
</dbReference>
<keyword evidence="2" id="KW-1185">Reference proteome</keyword>
<dbReference type="AlphaFoldDB" id="A0A9Q0EUB0"/>
<protein>
    <submittedName>
        <fullName evidence="1">Uncharacterized protein</fullName>
    </submittedName>
</protein>
<proteinExistence type="predicted"/>
<sequence>MTPSGEQLTSTPWYTHTHTHLYTHVQTPLFTHTHTHTSTHTHTTTCLCVFVCVFYLQVSSSSAPESQEMNMVLSEAFGSMRVELNSQVLGRLDLQCMLGGEERALDLLERYSQLLLQAMEKKLESH</sequence>
<gene>
    <name evidence="1" type="ORF">NHX12_019851</name>
</gene>
<comment type="caution">
    <text evidence="1">The sequence shown here is derived from an EMBL/GenBank/DDBJ whole genome shotgun (WGS) entry which is preliminary data.</text>
</comment>
<reference evidence="1" key="1">
    <citation type="submission" date="2022-07" db="EMBL/GenBank/DDBJ databases">
        <title>Chromosome-level genome of Muraenolepis orangiensis.</title>
        <authorList>
            <person name="Kim J."/>
        </authorList>
    </citation>
    <scope>NUCLEOTIDE SEQUENCE</scope>
    <source>
        <strain evidence="1">KU_S4_2022</strain>
        <tissue evidence="1">Muscle</tissue>
    </source>
</reference>
<evidence type="ECO:0000313" key="2">
    <source>
        <dbReference type="Proteomes" id="UP001148018"/>
    </source>
</evidence>
<name>A0A9Q0EUB0_9TELE</name>
<dbReference type="EMBL" id="JANIIK010000035">
    <property type="protein sequence ID" value="KAJ3613605.1"/>
    <property type="molecule type" value="Genomic_DNA"/>
</dbReference>
<accession>A0A9Q0EUB0</accession>